<dbReference type="SMART" id="SM00530">
    <property type="entry name" value="HTH_XRE"/>
    <property type="match status" value="1"/>
</dbReference>
<comment type="caution">
    <text evidence="2">The sequence shown here is derived from an EMBL/GenBank/DDBJ whole genome shotgun (WGS) entry which is preliminary data.</text>
</comment>
<feature type="domain" description="HTH cro/C1-type" evidence="1">
    <location>
        <begin position="8"/>
        <end position="61"/>
    </location>
</feature>
<sequence length="274" mass="31524">MKSFGETIKEIRTARGITQSELAGSLINRTTLSKIENSFEEPSYENATKLINRLGITQIEFDYIRNDYQLNAKEQIIFDFFNIAYNSEANKIASLLNRCEQFPNDQEIQKIKVILKAFNASSLREARSLVIPLWKSQVSKTDNWNVLDLYLLNMIFFVFNDDTMIGISNRAIKTIEGKYPFLKSLETNFLLNKAAILMTKQNFDDAAMTLVKAITLTKATFRYDKLLMAKGRLAICQKDKKEALYCLKVLKEVEADDVYNGLKDEIEQFDSRLS</sequence>
<dbReference type="InterPro" id="IPR010982">
    <property type="entry name" value="Lambda_DNA-bd_dom_sf"/>
</dbReference>
<dbReference type="Gene3D" id="1.25.40.10">
    <property type="entry name" value="Tetratricopeptide repeat domain"/>
    <property type="match status" value="1"/>
</dbReference>
<evidence type="ECO:0000259" key="1">
    <source>
        <dbReference type="PROSITE" id="PS50943"/>
    </source>
</evidence>
<dbReference type="RefSeq" id="WP_046306024.1">
    <property type="nucleotide sequence ID" value="NZ_KQ033999.1"/>
</dbReference>
<dbReference type="GO" id="GO:0003677">
    <property type="term" value="F:DNA binding"/>
    <property type="evidence" value="ECO:0007669"/>
    <property type="project" value="InterPro"/>
</dbReference>
<evidence type="ECO:0000313" key="2">
    <source>
        <dbReference type="EMBL" id="KJY62227.1"/>
    </source>
</evidence>
<protein>
    <recommendedName>
        <fullName evidence="1">HTH cro/C1-type domain-containing protein</fullName>
    </recommendedName>
</protein>
<dbReference type="EMBL" id="JXLG01000003">
    <property type="protein sequence ID" value="KJY62227.1"/>
    <property type="molecule type" value="Genomic_DNA"/>
</dbReference>
<dbReference type="PANTHER" id="PTHR37038">
    <property type="entry name" value="TRANSCRIPTIONAL REGULATOR-RELATED"/>
    <property type="match status" value="1"/>
</dbReference>
<dbReference type="PATRIC" id="fig|303541.3.peg.355"/>
<dbReference type="AlphaFoldDB" id="A0A0F4LTZ2"/>
<dbReference type="PANTHER" id="PTHR37038:SF13">
    <property type="entry name" value="HTH CRO_C1-TYPE DOMAIN-CONTAINING PROTEIN"/>
    <property type="match status" value="1"/>
</dbReference>
<reference evidence="2 3" key="1">
    <citation type="submission" date="2015-01" db="EMBL/GenBank/DDBJ databases">
        <title>Comparative genomics of the lactic acid bacteria isolated from the honey bee gut.</title>
        <authorList>
            <person name="Ellegaard K.M."/>
            <person name="Tamarit D."/>
            <person name="Javelind E."/>
            <person name="Olofsson T."/>
            <person name="Andersson S.G."/>
            <person name="Vasquez A."/>
        </authorList>
    </citation>
    <scope>NUCLEOTIDE SEQUENCE [LARGE SCALE GENOMIC DNA]</scope>
    <source>
        <strain evidence="2 3">Hma11</strain>
    </source>
</reference>
<dbReference type="SUPFAM" id="SSF47413">
    <property type="entry name" value="lambda repressor-like DNA-binding domains"/>
    <property type="match status" value="1"/>
</dbReference>
<dbReference type="PROSITE" id="PS50943">
    <property type="entry name" value="HTH_CROC1"/>
    <property type="match status" value="1"/>
</dbReference>
<proteinExistence type="predicted"/>
<dbReference type="InterPro" id="IPR053163">
    <property type="entry name" value="HTH-type_regulator_Rgg"/>
</dbReference>
<evidence type="ECO:0000313" key="3">
    <source>
        <dbReference type="Proteomes" id="UP000033682"/>
    </source>
</evidence>
<dbReference type="Pfam" id="PF01381">
    <property type="entry name" value="HTH_3"/>
    <property type="match status" value="1"/>
</dbReference>
<gene>
    <name evidence="2" type="ORF">JF72_02110</name>
</gene>
<dbReference type="SUPFAM" id="SSF48452">
    <property type="entry name" value="TPR-like"/>
    <property type="match status" value="1"/>
</dbReference>
<dbReference type="InterPro" id="IPR001387">
    <property type="entry name" value="Cro/C1-type_HTH"/>
</dbReference>
<dbReference type="HOGENOM" id="CLU_078725_1_0_9"/>
<accession>A0A0F4LTZ2</accession>
<dbReference type="Proteomes" id="UP000033682">
    <property type="component" value="Unassembled WGS sequence"/>
</dbReference>
<dbReference type="STRING" id="303541.JF72_02110"/>
<dbReference type="CDD" id="cd00093">
    <property type="entry name" value="HTH_XRE"/>
    <property type="match status" value="1"/>
</dbReference>
<keyword evidence="3" id="KW-1185">Reference proteome</keyword>
<organism evidence="2 3">
    <name type="scientific">Lactobacillus apis</name>
    <dbReference type="NCBI Taxonomy" id="303541"/>
    <lineage>
        <taxon>Bacteria</taxon>
        <taxon>Bacillati</taxon>
        <taxon>Bacillota</taxon>
        <taxon>Bacilli</taxon>
        <taxon>Lactobacillales</taxon>
        <taxon>Lactobacillaceae</taxon>
        <taxon>Lactobacillus</taxon>
    </lineage>
</organism>
<dbReference type="InterPro" id="IPR011990">
    <property type="entry name" value="TPR-like_helical_dom_sf"/>
</dbReference>
<name>A0A0F4LTZ2_9LACO</name>